<keyword evidence="1" id="KW-0863">Zinc-finger</keyword>
<evidence type="ECO:0000259" key="3">
    <source>
        <dbReference type="PROSITE" id="PS50158"/>
    </source>
</evidence>
<feature type="region of interest" description="Disordered" evidence="2">
    <location>
        <begin position="364"/>
        <end position="445"/>
    </location>
</feature>
<comment type="caution">
    <text evidence="4">The sequence shown here is derived from an EMBL/GenBank/DDBJ whole genome shotgun (WGS) entry which is preliminary data.</text>
</comment>
<feature type="compositionally biased region" description="Basic and acidic residues" evidence="2">
    <location>
        <begin position="364"/>
        <end position="380"/>
    </location>
</feature>
<reference evidence="4 5" key="1">
    <citation type="submission" date="2024-10" db="EMBL/GenBank/DDBJ databases">
        <authorList>
            <person name="Kim D."/>
        </authorList>
    </citation>
    <scope>NUCLEOTIDE SEQUENCE [LARGE SCALE GENOMIC DNA]</scope>
    <source>
        <strain evidence="4">BH-2024</strain>
    </source>
</reference>
<organism evidence="4 5">
    <name type="scientific">Heterodera trifolii</name>
    <dbReference type="NCBI Taxonomy" id="157864"/>
    <lineage>
        <taxon>Eukaryota</taxon>
        <taxon>Metazoa</taxon>
        <taxon>Ecdysozoa</taxon>
        <taxon>Nematoda</taxon>
        <taxon>Chromadorea</taxon>
        <taxon>Rhabditida</taxon>
        <taxon>Tylenchina</taxon>
        <taxon>Tylenchomorpha</taxon>
        <taxon>Tylenchoidea</taxon>
        <taxon>Heteroderidae</taxon>
        <taxon>Heteroderinae</taxon>
        <taxon>Heterodera</taxon>
    </lineage>
</organism>
<dbReference type="SUPFAM" id="SSF57756">
    <property type="entry name" value="Retrovirus zinc finger-like domains"/>
    <property type="match status" value="1"/>
</dbReference>
<dbReference type="SMART" id="SM00343">
    <property type="entry name" value="ZnF_C2HC"/>
    <property type="match status" value="1"/>
</dbReference>
<evidence type="ECO:0000256" key="1">
    <source>
        <dbReference type="PROSITE-ProRule" id="PRU00047"/>
    </source>
</evidence>
<feature type="compositionally biased region" description="Basic and acidic residues" evidence="2">
    <location>
        <begin position="416"/>
        <end position="433"/>
    </location>
</feature>
<evidence type="ECO:0000313" key="5">
    <source>
        <dbReference type="Proteomes" id="UP001620626"/>
    </source>
</evidence>
<keyword evidence="5" id="KW-1185">Reference proteome</keyword>
<dbReference type="InterPro" id="IPR001878">
    <property type="entry name" value="Znf_CCHC"/>
</dbReference>
<dbReference type="Pfam" id="PF14893">
    <property type="entry name" value="PNMA"/>
    <property type="match status" value="1"/>
</dbReference>
<keyword evidence="1" id="KW-0479">Metal-binding</keyword>
<dbReference type="Proteomes" id="UP001620626">
    <property type="component" value="Unassembled WGS sequence"/>
</dbReference>
<evidence type="ECO:0000313" key="4">
    <source>
        <dbReference type="EMBL" id="KAL3110869.1"/>
    </source>
</evidence>
<evidence type="ECO:0000256" key="2">
    <source>
        <dbReference type="SAM" id="MobiDB-lite"/>
    </source>
</evidence>
<dbReference type="PANTHER" id="PTHR31524">
    <property type="match status" value="1"/>
</dbReference>
<gene>
    <name evidence="4" type="ORF">niasHT_014806</name>
</gene>
<accession>A0ABD2L6Y6</accession>
<dbReference type="Gene3D" id="4.10.60.10">
    <property type="entry name" value="Zinc finger, CCHC-type"/>
    <property type="match status" value="1"/>
</dbReference>
<dbReference type="EMBL" id="JBICBT010000528">
    <property type="protein sequence ID" value="KAL3110869.1"/>
    <property type="molecule type" value="Genomic_DNA"/>
</dbReference>
<dbReference type="GO" id="GO:0019899">
    <property type="term" value="F:enzyme binding"/>
    <property type="evidence" value="ECO:0007669"/>
    <property type="project" value="UniProtKB-ARBA"/>
</dbReference>
<feature type="domain" description="CCHC-type" evidence="3">
    <location>
        <begin position="343"/>
        <end position="356"/>
    </location>
</feature>
<sequence>MKQMDKGIGEQLVGIETDLNLAQSKLTDLELTVDRISRKLDKGDEPQSGTGRPNVTEIKVAAMKSKVVEIDGIVKENRERIILLEQKVLDENDDYFWNGHDNVDGENNFSLNQNEEEEQNQGLMGECEVMISDPFLLSGSHLSQYDGNPSISFSRWAQKFKDLLSLYTTQLTEEQKISRLRFCLSGPARAELDSMDLPPVTLDGALGHLQSRFENENTKSIARQNLAICRQYPGEKVFDFATRLSEAVRTALAGESEGNIRKRLLEEFLDRLIPELQYEVKSERPTDYSRAYELAQHYELLQASRKSTSNVAMNELIEKVEALAMQNVRHAPNFSDQRDHRVCFYCKKAGHVIRDCAARRREANNGPNWRRDENSRRTERNGNYSRPFGQRYERNRETWRNGNGQQNSRPNPNYRRYRDPSENRREFDQENRFPRPPTPRANPRGARIAGARVASPYFLAIIAILALFSPTSILANVPKRQPMICLPDAPSSLWRLPEEPICPTWQPTESPIPMELTIYRPNTLQYKTPATACKCVKSKIHRRVGVFGAPLEEVETENLDIPTSTCHRMRDLDHSPAGELSKNGTLRSTNHSLKVGWRIWPVGMFWHMTEVLNCYTYDTVVFTRYGVEGVSTPLNNCPGCQYKSGACRCQQNSMIWSPDPTQQCPFVWVAKWAGEYATKVWISGSNDFALTFENITVRQNCKNKEFAISDQGFSVPLEEYQELVRRREINE</sequence>
<dbReference type="PROSITE" id="PS50158">
    <property type="entry name" value="ZF_CCHC"/>
    <property type="match status" value="1"/>
</dbReference>
<dbReference type="InterPro" id="IPR036875">
    <property type="entry name" value="Znf_CCHC_sf"/>
</dbReference>
<dbReference type="InterPro" id="IPR048270">
    <property type="entry name" value="PNMA_C"/>
</dbReference>
<dbReference type="PANTHER" id="PTHR31524:SF2">
    <property type="entry name" value="PROTEIN CBG10426"/>
    <property type="match status" value="1"/>
</dbReference>
<dbReference type="AlphaFoldDB" id="A0ABD2L6Y6"/>
<keyword evidence="1" id="KW-0862">Zinc</keyword>
<protein>
    <recommendedName>
        <fullName evidence="3">CCHC-type domain-containing protein</fullName>
    </recommendedName>
</protein>
<name>A0ABD2L6Y6_9BILA</name>
<proteinExistence type="predicted"/>
<dbReference type="GO" id="GO:0008270">
    <property type="term" value="F:zinc ion binding"/>
    <property type="evidence" value="ECO:0007669"/>
    <property type="project" value="UniProtKB-KW"/>
</dbReference>